<dbReference type="AlphaFoldDB" id="A0A1S3N121"/>
<dbReference type="KEGG" id="sasa:106576448"/>
<feature type="region of interest" description="Disordered" evidence="2">
    <location>
        <begin position="52"/>
        <end position="85"/>
    </location>
</feature>
<evidence type="ECO:0000256" key="2">
    <source>
        <dbReference type="SAM" id="MobiDB-lite"/>
    </source>
</evidence>
<keyword evidence="3" id="KW-1185">Reference proteome</keyword>
<gene>
    <name evidence="4" type="primary">LOC106576448</name>
</gene>
<dbReference type="Proteomes" id="UP001652741">
    <property type="component" value="Chromosome ssa17"/>
</dbReference>
<dbReference type="GeneID" id="106576448"/>
<feature type="region of interest" description="Disordered" evidence="2">
    <location>
        <begin position="537"/>
        <end position="556"/>
    </location>
</feature>
<name>A0A1S3N121_SALSA</name>
<comment type="similarity">
    <text evidence="1">Belongs to the TCP11 family.</text>
</comment>
<organism evidence="3 4">
    <name type="scientific">Salmo salar</name>
    <name type="common">Atlantic salmon</name>
    <dbReference type="NCBI Taxonomy" id="8030"/>
    <lineage>
        <taxon>Eukaryota</taxon>
        <taxon>Metazoa</taxon>
        <taxon>Chordata</taxon>
        <taxon>Craniata</taxon>
        <taxon>Vertebrata</taxon>
        <taxon>Euteleostomi</taxon>
        <taxon>Actinopterygii</taxon>
        <taxon>Neopterygii</taxon>
        <taxon>Teleostei</taxon>
        <taxon>Protacanthopterygii</taxon>
        <taxon>Salmoniformes</taxon>
        <taxon>Salmonidae</taxon>
        <taxon>Salmoninae</taxon>
        <taxon>Salmo</taxon>
    </lineage>
</organism>
<evidence type="ECO:0000313" key="4">
    <source>
        <dbReference type="RefSeq" id="XP_014009112.2"/>
    </source>
</evidence>
<sequence>MTAVPACSAIPPCLGMTSSPPPCPPLLARTPAVTLSRRRTAVTASRLPATLTAPARASPVTAPAASTARPPVRRSPSSLSTSPPKTITLDDVMSSARDLSNLTLAHEIIVNRDFHVEQPHLSQNSLEKQVKDIVHKAFWDSLESELNDDPPEYEHAIKLLEEIREILLSFLSPGANRLRTQILEVLDMDLIRQQADKEAVDIQGLASYIVTIMSKLCAPVRDDEVKKLRESPDYVVSMFKEIFRVLDLMKMDMVNFTIQSLRPDLQRQSVEYERAKFQSVVEKTPSALDHTTEWIKSSLEEVLFSMPTVEQPNGHGKAGKALPSPFLVFNSGFIRLLTWDYHKSPLPETLMTDEVRLRELQRRLQLLKAVASVLLIVYSAIGGPISGLPALAERLKRMTSVLLEGIHSPDFNLSEALGNVSGQICCELNKSLTERNYPALPPELQVTLKGQITSITQENNPIRSLLEGRVQQYFRVLLATPNSHVNLPPMPGGLALIQPELTSLAVTFVSLVNFNKQVYSPFYMMILKTLLFSNEAPPPAATAPQDPSIQNPVNSK</sequence>
<reference evidence="4" key="1">
    <citation type="submission" date="2025-08" db="UniProtKB">
        <authorList>
            <consortium name="RefSeq"/>
        </authorList>
    </citation>
    <scope>IDENTIFICATION</scope>
</reference>
<dbReference type="Pfam" id="PF05794">
    <property type="entry name" value="Tcp11"/>
    <property type="match status" value="1"/>
</dbReference>
<dbReference type="GO" id="GO:0007165">
    <property type="term" value="P:signal transduction"/>
    <property type="evidence" value="ECO:0007669"/>
    <property type="project" value="TreeGrafter"/>
</dbReference>
<evidence type="ECO:0000256" key="1">
    <source>
        <dbReference type="ARBA" id="ARBA00010954"/>
    </source>
</evidence>
<proteinExistence type="inferred from homology"/>
<dbReference type="InterPro" id="IPR008862">
    <property type="entry name" value="Tcp11"/>
</dbReference>
<evidence type="ECO:0000313" key="3">
    <source>
        <dbReference type="Proteomes" id="UP001652741"/>
    </source>
</evidence>
<accession>A0A1S3N121</accession>
<dbReference type="PANTHER" id="PTHR12832:SF17">
    <property type="entry name" value="T-COMPLEX PROTEIN 11-LIKE PROTEIN 2"/>
    <property type="match status" value="1"/>
</dbReference>
<protein>
    <submittedName>
        <fullName evidence="4">T-complex protein 11-like protein 2 isoform X1</fullName>
    </submittedName>
</protein>
<dbReference type="PANTHER" id="PTHR12832">
    <property type="entry name" value="TESTIS-SPECIFIC PROTEIN PBS13 T-COMPLEX 11"/>
    <property type="match status" value="1"/>
</dbReference>
<feature type="compositionally biased region" description="Low complexity" evidence="2">
    <location>
        <begin position="52"/>
        <end position="84"/>
    </location>
</feature>
<dbReference type="RefSeq" id="XP_014009112.2">
    <property type="nucleotide sequence ID" value="XM_014153637.2"/>
</dbReference>
<feature type="compositionally biased region" description="Polar residues" evidence="2">
    <location>
        <begin position="545"/>
        <end position="556"/>
    </location>
</feature>